<reference evidence="7 8" key="1">
    <citation type="submission" date="2019-01" db="EMBL/GenBank/DDBJ databases">
        <title>Vibrio BEI176 sp. nov, a marine bacterium isolated from China: eastern marignal seas.</title>
        <authorList>
            <person name="Li B."/>
        </authorList>
    </citation>
    <scope>NUCLEOTIDE SEQUENCE [LARGE SCALE GENOMIC DNA]</scope>
    <source>
        <strain evidence="7 8">BEI176</strain>
    </source>
</reference>
<keyword evidence="3 6" id="KW-0812">Transmembrane</keyword>
<dbReference type="PANTHER" id="PTHR21716:SF4">
    <property type="entry name" value="TRANSMEMBRANE PROTEIN 245"/>
    <property type="match status" value="1"/>
</dbReference>
<comment type="subcellular location">
    <subcellularLocation>
        <location evidence="1">Membrane</location>
        <topology evidence="1">Multi-pass membrane protein</topology>
    </subcellularLocation>
</comment>
<feature type="transmembrane region" description="Helical" evidence="6">
    <location>
        <begin position="35"/>
        <end position="53"/>
    </location>
</feature>
<evidence type="ECO:0000256" key="2">
    <source>
        <dbReference type="ARBA" id="ARBA00009773"/>
    </source>
</evidence>
<protein>
    <submittedName>
        <fullName evidence="7">AI-2E family transporter</fullName>
    </submittedName>
</protein>
<gene>
    <name evidence="7" type="ORF">ELS82_14020</name>
</gene>
<organism evidence="7 8">
    <name type="scientific">Vibrio ouci</name>
    <dbReference type="NCBI Taxonomy" id="2499078"/>
    <lineage>
        <taxon>Bacteria</taxon>
        <taxon>Pseudomonadati</taxon>
        <taxon>Pseudomonadota</taxon>
        <taxon>Gammaproteobacteria</taxon>
        <taxon>Vibrionales</taxon>
        <taxon>Vibrionaceae</taxon>
        <taxon>Vibrio</taxon>
    </lineage>
</organism>
<evidence type="ECO:0000256" key="5">
    <source>
        <dbReference type="ARBA" id="ARBA00023136"/>
    </source>
</evidence>
<keyword evidence="5 6" id="KW-0472">Membrane</keyword>
<keyword evidence="8" id="KW-1185">Reference proteome</keyword>
<feature type="transmembrane region" description="Helical" evidence="6">
    <location>
        <begin position="216"/>
        <end position="237"/>
    </location>
</feature>
<feature type="transmembrane region" description="Helical" evidence="6">
    <location>
        <begin position="314"/>
        <end position="346"/>
    </location>
</feature>
<feature type="transmembrane region" description="Helical" evidence="6">
    <location>
        <begin position="65"/>
        <end position="88"/>
    </location>
</feature>
<evidence type="ECO:0000256" key="4">
    <source>
        <dbReference type="ARBA" id="ARBA00022989"/>
    </source>
</evidence>
<dbReference type="Proteomes" id="UP000297753">
    <property type="component" value="Unassembled WGS sequence"/>
</dbReference>
<dbReference type="AlphaFoldDB" id="A0A4Y8WEI1"/>
<comment type="caution">
    <text evidence="7">The sequence shown here is derived from an EMBL/GenBank/DDBJ whole genome shotgun (WGS) entry which is preliminary data.</text>
</comment>
<accession>A0A4Y8WEI1</accession>
<dbReference type="RefSeq" id="WP_134836021.1">
    <property type="nucleotide sequence ID" value="NZ_SATR01000020.1"/>
</dbReference>
<feature type="transmembrane region" description="Helical" evidence="6">
    <location>
        <begin position="243"/>
        <end position="265"/>
    </location>
</feature>
<feature type="transmembrane region" description="Helical" evidence="6">
    <location>
        <begin position="277"/>
        <end position="294"/>
    </location>
</feature>
<dbReference type="GO" id="GO:0016020">
    <property type="term" value="C:membrane"/>
    <property type="evidence" value="ECO:0007669"/>
    <property type="project" value="UniProtKB-SubCell"/>
</dbReference>
<proteinExistence type="inferred from homology"/>
<evidence type="ECO:0000256" key="1">
    <source>
        <dbReference type="ARBA" id="ARBA00004141"/>
    </source>
</evidence>
<evidence type="ECO:0000313" key="7">
    <source>
        <dbReference type="EMBL" id="TFH91033.1"/>
    </source>
</evidence>
<dbReference type="InterPro" id="IPR002549">
    <property type="entry name" value="AI-2E-like"/>
</dbReference>
<evidence type="ECO:0000256" key="6">
    <source>
        <dbReference type="SAM" id="Phobius"/>
    </source>
</evidence>
<keyword evidence="4 6" id="KW-1133">Transmembrane helix</keyword>
<dbReference type="PROSITE" id="PS51257">
    <property type="entry name" value="PROKAR_LIPOPROTEIN"/>
    <property type="match status" value="1"/>
</dbReference>
<evidence type="ECO:0000313" key="8">
    <source>
        <dbReference type="Proteomes" id="UP000297753"/>
    </source>
</evidence>
<dbReference type="EMBL" id="SATR01000020">
    <property type="protein sequence ID" value="TFH91033.1"/>
    <property type="molecule type" value="Genomic_DNA"/>
</dbReference>
<dbReference type="PANTHER" id="PTHR21716">
    <property type="entry name" value="TRANSMEMBRANE PROTEIN"/>
    <property type="match status" value="1"/>
</dbReference>
<name>A0A4Y8WEI1_9VIBR</name>
<dbReference type="OrthoDB" id="106838at2"/>
<comment type="similarity">
    <text evidence="2">Belongs to the autoinducer-2 exporter (AI-2E) (TC 2.A.86) family.</text>
</comment>
<sequence>MSDKVKITSSHWVLIVALLAAGFACFLLVEPYINSIVMAFIISLLMFPIHEWLEKRLPNHHNITSLLSCIVLTFIVVVPLLFVFAAIVQQGSNFSQNVYQWVTNGGIQAIFEHPWVVKGLSLVNTYLPFDTIEPQEVAQKVAQFATSFGSNLVGISAKILGDATSFLMDFFLMLFVLFFLLRDHDKIISAMRHILPLSRSQEDKLLDEIEQVSKSAVMGSFLTAIAQGVAGGLGMWLAGFPGLFWGTMMGFASFIPVVGTALIWIPAAIYLYVTGDTTWAIFLTVWSVAIVGSIDNLLRPLLMQGSGNAGMSTLMIFFSLLGGLHLFGLIGLIYGPLIFAITMVLFNIYEEEFQGFLDQQDRS</sequence>
<evidence type="ECO:0000256" key="3">
    <source>
        <dbReference type="ARBA" id="ARBA00022692"/>
    </source>
</evidence>
<dbReference type="Pfam" id="PF01594">
    <property type="entry name" value="AI-2E_transport"/>
    <property type="match status" value="1"/>
</dbReference>
<feature type="transmembrane region" description="Helical" evidence="6">
    <location>
        <begin position="12"/>
        <end position="29"/>
    </location>
</feature>
<feature type="transmembrane region" description="Helical" evidence="6">
    <location>
        <begin position="159"/>
        <end position="181"/>
    </location>
</feature>